<name>A0ABQ9I4C9_9NEOP</name>
<proteinExistence type="predicted"/>
<accession>A0ABQ9I4C9</accession>
<reference evidence="1 2" key="1">
    <citation type="submission" date="2023-02" db="EMBL/GenBank/DDBJ databases">
        <title>LHISI_Scaffold_Assembly.</title>
        <authorList>
            <person name="Stuart O.P."/>
            <person name="Cleave R."/>
            <person name="Magrath M.J.L."/>
            <person name="Mikheyev A.S."/>
        </authorList>
    </citation>
    <scope>NUCLEOTIDE SEQUENCE [LARGE SCALE GENOMIC DNA]</scope>
    <source>
        <strain evidence="1">Daus_M_001</strain>
        <tissue evidence="1">Leg muscle</tissue>
    </source>
</reference>
<sequence>MEQSRNSRPRGKRETPEKITLTRGTVRHYSHVRKSKGNLTGNLNRATVAERLACSSATKANRVQYPAGPLPEFHRWESCWTMPLVGGSSRRSPIPPPPGNEFQRCSLTTSLHIHRISRPCCDNAYEERKGRMAYLGYQSTGFHQIVRTSSRRNGVKVRLLWQYPFSDWLGETLGTSLCLIGYCMLGKIPYWLVFRLECCEKLDAIRLRYCQIMASNDLNLKLGKANRGRGEVSMEQCWNEDAGGKREIPRKPANQRHRLTLFPHTKILERLQTGIEPGSPRWEASSLTTDVKKWRH</sequence>
<dbReference type="EMBL" id="JARBHB010000002">
    <property type="protein sequence ID" value="KAJ8891513.1"/>
    <property type="molecule type" value="Genomic_DNA"/>
</dbReference>
<evidence type="ECO:0000313" key="2">
    <source>
        <dbReference type="Proteomes" id="UP001159363"/>
    </source>
</evidence>
<gene>
    <name evidence="1" type="ORF">PR048_004041</name>
</gene>
<organism evidence="1 2">
    <name type="scientific">Dryococelus australis</name>
    <dbReference type="NCBI Taxonomy" id="614101"/>
    <lineage>
        <taxon>Eukaryota</taxon>
        <taxon>Metazoa</taxon>
        <taxon>Ecdysozoa</taxon>
        <taxon>Arthropoda</taxon>
        <taxon>Hexapoda</taxon>
        <taxon>Insecta</taxon>
        <taxon>Pterygota</taxon>
        <taxon>Neoptera</taxon>
        <taxon>Polyneoptera</taxon>
        <taxon>Phasmatodea</taxon>
        <taxon>Verophasmatodea</taxon>
        <taxon>Anareolatae</taxon>
        <taxon>Phasmatidae</taxon>
        <taxon>Eurycanthinae</taxon>
        <taxon>Dryococelus</taxon>
    </lineage>
</organism>
<keyword evidence="2" id="KW-1185">Reference proteome</keyword>
<protein>
    <submittedName>
        <fullName evidence="1">Uncharacterized protein</fullName>
    </submittedName>
</protein>
<evidence type="ECO:0000313" key="1">
    <source>
        <dbReference type="EMBL" id="KAJ8891513.1"/>
    </source>
</evidence>
<comment type="caution">
    <text evidence="1">The sequence shown here is derived from an EMBL/GenBank/DDBJ whole genome shotgun (WGS) entry which is preliminary data.</text>
</comment>
<dbReference type="Proteomes" id="UP001159363">
    <property type="component" value="Chromosome 2"/>
</dbReference>